<dbReference type="EMBL" id="UZAU01000409">
    <property type="status" value="NOT_ANNOTATED_CDS"/>
    <property type="molecule type" value="Genomic_DNA"/>
</dbReference>
<organism evidence="2 3">
    <name type="scientific">Cannabis sativa</name>
    <name type="common">Hemp</name>
    <name type="synonym">Marijuana</name>
    <dbReference type="NCBI Taxonomy" id="3483"/>
    <lineage>
        <taxon>Eukaryota</taxon>
        <taxon>Viridiplantae</taxon>
        <taxon>Streptophyta</taxon>
        <taxon>Embryophyta</taxon>
        <taxon>Tracheophyta</taxon>
        <taxon>Spermatophyta</taxon>
        <taxon>Magnoliopsida</taxon>
        <taxon>eudicotyledons</taxon>
        <taxon>Gunneridae</taxon>
        <taxon>Pentapetalae</taxon>
        <taxon>rosids</taxon>
        <taxon>fabids</taxon>
        <taxon>Rosales</taxon>
        <taxon>Cannabaceae</taxon>
        <taxon>Cannabis</taxon>
    </lineage>
</organism>
<dbReference type="Gene3D" id="3.30.420.10">
    <property type="entry name" value="Ribonuclease H-like superfamily/Ribonuclease H"/>
    <property type="match status" value="1"/>
</dbReference>
<dbReference type="InterPro" id="IPR052343">
    <property type="entry name" value="Retrotransposon-Effector_Assoc"/>
</dbReference>
<dbReference type="Gramene" id="evm.model.05.64">
    <property type="protein sequence ID" value="cds.evm.model.05.64"/>
    <property type="gene ID" value="evm.TU.05.64"/>
</dbReference>
<dbReference type="InterPro" id="IPR000477">
    <property type="entry name" value="RT_dom"/>
</dbReference>
<dbReference type="Pfam" id="PF13966">
    <property type="entry name" value="zf-RVT"/>
    <property type="match status" value="1"/>
</dbReference>
<keyword evidence="3" id="KW-1185">Reference proteome</keyword>
<dbReference type="InterPro" id="IPR043502">
    <property type="entry name" value="DNA/RNA_pol_sf"/>
</dbReference>
<dbReference type="SUPFAM" id="SSF56672">
    <property type="entry name" value="DNA/RNA polymerases"/>
    <property type="match status" value="1"/>
</dbReference>
<dbReference type="InterPro" id="IPR012337">
    <property type="entry name" value="RNaseH-like_sf"/>
</dbReference>
<dbReference type="Pfam" id="PF13456">
    <property type="entry name" value="RVT_3"/>
    <property type="match status" value="1"/>
</dbReference>
<sequence length="991" mass="113306">MEISSSDHCPILLISCVQDVYPTKKRFRFENAWLREPMCAQIVKDSWELCHLKTVTEKIDYCGQSLAEWGKSYTGNFKSRIQQCKKEVRTWKKRRDAASIAKFQEAEKELFEVYAQREVYWRQRSKQLWLREEEEVRNALFQMHPDKAPGPDGMTPGFYQRCWNTVGADIIKLVRDFFSNGELPQGLNDTHMVLIPKVKNPTTMSDLRPISLCNILYKILSKVLANPLKVILPQLISDNQSAFVSGRLITDNIMISYEVMHYLKRKRRGKEGYMAVSLDFSKAYDRVEWGFLKDMMHKMGFDDQWVRLVLKCVSSVRYTILNSDREMGPIIPKRGIRQGDPLSSYLFLICAEGFSSLIRHFEHMGRIKGYRVANGAPVISHMLFADDSYLYYRANSREASNVISLLQVFDQASGQVVNFDKSPLFFNNNTLHVTRHLISQIMGIKEADDSSTYLGLPCLVGRNKNAILGFLKDKVQKRIHQWEGRFLSKAGKEWQSSKDKQGVSWVSWKKMCKHKNAGGLGFHDFRNYNLALLGKQAWRLLTDDSSLVCKTYKARYFPRGSFLTATLGHNPSFIWKSIFETKETIAAGARVRIGNGLNTSILNAPWLLDLTQPFVSSSHPGLEGNTVSGLLQIDHNSWDEEVITDLFNERDKALILSIPLLQNDDADCWFWCKEASGFYSVKSTYRFLQEEADCDQDGGDFWKKFWQIKVPPKVLHFSWRVITGCLPTKVQLQTKHIHVVLSCPFCHGEPETIFHVLVQCRFAHSCWHRSAISSGTGTQTGFKHWFINVTNGGKEYKAAEVLMIAWQIWNARNDILWKLDPVLDYNDQVLDKEHWTKPLANTIKVNVDGAIFEANNCFGFGIIARDSTGRIMEGISKSCCGRVSPEYAEIFGIKEALSWIKTKGWQEVTLETDCLVAVQAIKSTVNMPSTFGLLVSDCRVILNELNFLKFNFAKRSANNAAHFLARSACYMTNRIVFSNNCPSGVVKYCIG</sequence>
<evidence type="ECO:0000259" key="1">
    <source>
        <dbReference type="PROSITE" id="PS50878"/>
    </source>
</evidence>
<evidence type="ECO:0000313" key="3">
    <source>
        <dbReference type="Proteomes" id="UP000596661"/>
    </source>
</evidence>
<dbReference type="Proteomes" id="UP000596661">
    <property type="component" value="Chromosome 5"/>
</dbReference>
<proteinExistence type="predicted"/>
<dbReference type="EnsemblPlants" id="evm.model.05.64">
    <property type="protein sequence ID" value="cds.evm.model.05.64"/>
    <property type="gene ID" value="evm.TU.05.64"/>
</dbReference>
<dbReference type="SUPFAM" id="SSF53098">
    <property type="entry name" value="Ribonuclease H-like"/>
    <property type="match status" value="1"/>
</dbReference>
<dbReference type="InterPro" id="IPR002156">
    <property type="entry name" value="RNaseH_domain"/>
</dbReference>
<dbReference type="PROSITE" id="PS50878">
    <property type="entry name" value="RT_POL"/>
    <property type="match status" value="1"/>
</dbReference>
<dbReference type="PANTHER" id="PTHR46890:SF48">
    <property type="entry name" value="RNA-DIRECTED DNA POLYMERASE"/>
    <property type="match status" value="1"/>
</dbReference>
<dbReference type="GO" id="GO:0003676">
    <property type="term" value="F:nucleic acid binding"/>
    <property type="evidence" value="ECO:0007669"/>
    <property type="project" value="InterPro"/>
</dbReference>
<dbReference type="CDD" id="cd06222">
    <property type="entry name" value="RNase_H_like"/>
    <property type="match status" value="1"/>
</dbReference>
<dbReference type="InterPro" id="IPR026960">
    <property type="entry name" value="RVT-Znf"/>
</dbReference>
<evidence type="ECO:0000313" key="2">
    <source>
        <dbReference type="EnsemblPlants" id="cds.evm.model.05.64"/>
    </source>
</evidence>
<dbReference type="PANTHER" id="PTHR46890">
    <property type="entry name" value="NON-LTR RETROLELEMENT REVERSE TRANSCRIPTASE-LIKE PROTEIN-RELATED"/>
    <property type="match status" value="1"/>
</dbReference>
<feature type="domain" description="Reverse transcriptase" evidence="1">
    <location>
        <begin position="176"/>
        <end position="458"/>
    </location>
</feature>
<dbReference type="Pfam" id="PF00078">
    <property type="entry name" value="RVT_1"/>
    <property type="match status" value="1"/>
</dbReference>
<dbReference type="GO" id="GO:0004523">
    <property type="term" value="F:RNA-DNA hybrid ribonuclease activity"/>
    <property type="evidence" value="ECO:0007669"/>
    <property type="project" value="InterPro"/>
</dbReference>
<dbReference type="InterPro" id="IPR036397">
    <property type="entry name" value="RNaseH_sf"/>
</dbReference>
<reference evidence="2" key="2">
    <citation type="submission" date="2021-03" db="UniProtKB">
        <authorList>
            <consortium name="EnsemblPlants"/>
        </authorList>
    </citation>
    <scope>IDENTIFICATION</scope>
</reference>
<reference evidence="2" key="1">
    <citation type="submission" date="2018-11" db="EMBL/GenBank/DDBJ databases">
        <authorList>
            <person name="Grassa J C."/>
        </authorList>
    </citation>
    <scope>NUCLEOTIDE SEQUENCE [LARGE SCALE GENOMIC DNA]</scope>
</reference>
<dbReference type="CDD" id="cd01650">
    <property type="entry name" value="RT_nLTR_like"/>
    <property type="match status" value="1"/>
</dbReference>
<name>A0A803PR88_CANSA</name>
<dbReference type="InterPro" id="IPR044730">
    <property type="entry name" value="RNase_H-like_dom_plant"/>
</dbReference>
<dbReference type="AlphaFoldDB" id="A0A803PR88"/>
<protein>
    <recommendedName>
        <fullName evidence="1">Reverse transcriptase domain-containing protein</fullName>
    </recommendedName>
</protein>
<accession>A0A803PR88</accession>